<dbReference type="GO" id="GO:0015562">
    <property type="term" value="F:efflux transmembrane transporter activity"/>
    <property type="evidence" value="ECO:0007669"/>
    <property type="project" value="InterPro"/>
</dbReference>
<keyword evidence="6" id="KW-0472">Membrane</keyword>
<comment type="subcellular location">
    <subcellularLocation>
        <location evidence="1">Cell outer membrane</location>
    </subcellularLocation>
</comment>
<comment type="similarity">
    <text evidence="2">Belongs to the outer membrane factor (OMF) (TC 1.B.17) family.</text>
</comment>
<reference evidence="9 10" key="1">
    <citation type="submission" date="2019-03" db="EMBL/GenBank/DDBJ databases">
        <title>Dyadobacter AR-3-6 sp. nov., isolated from arctic soil.</title>
        <authorList>
            <person name="Chaudhary D.K."/>
        </authorList>
    </citation>
    <scope>NUCLEOTIDE SEQUENCE [LARGE SCALE GENOMIC DNA]</scope>
    <source>
        <strain evidence="9 10">AR-3-6</strain>
    </source>
</reference>
<evidence type="ECO:0000313" key="9">
    <source>
        <dbReference type="EMBL" id="TDE16153.1"/>
    </source>
</evidence>
<evidence type="ECO:0000256" key="3">
    <source>
        <dbReference type="ARBA" id="ARBA00022448"/>
    </source>
</evidence>
<dbReference type="InterPro" id="IPR003423">
    <property type="entry name" value="OMP_efflux"/>
</dbReference>
<evidence type="ECO:0000256" key="7">
    <source>
        <dbReference type="ARBA" id="ARBA00023237"/>
    </source>
</evidence>
<keyword evidence="10" id="KW-1185">Reference proteome</keyword>
<dbReference type="Gene3D" id="1.20.1600.10">
    <property type="entry name" value="Outer membrane efflux proteins (OEP)"/>
    <property type="match status" value="1"/>
</dbReference>
<evidence type="ECO:0000256" key="5">
    <source>
        <dbReference type="ARBA" id="ARBA00022692"/>
    </source>
</evidence>
<evidence type="ECO:0000256" key="8">
    <source>
        <dbReference type="SAM" id="SignalP"/>
    </source>
</evidence>
<dbReference type="Pfam" id="PF02321">
    <property type="entry name" value="OEP"/>
    <property type="match status" value="2"/>
</dbReference>
<evidence type="ECO:0000256" key="2">
    <source>
        <dbReference type="ARBA" id="ARBA00007613"/>
    </source>
</evidence>
<dbReference type="InterPro" id="IPR051906">
    <property type="entry name" value="TolC-like"/>
</dbReference>
<organism evidence="9 10">
    <name type="scientific">Dyadobacter psychrotolerans</name>
    <dbReference type="NCBI Taxonomy" id="2541721"/>
    <lineage>
        <taxon>Bacteria</taxon>
        <taxon>Pseudomonadati</taxon>
        <taxon>Bacteroidota</taxon>
        <taxon>Cytophagia</taxon>
        <taxon>Cytophagales</taxon>
        <taxon>Spirosomataceae</taxon>
        <taxon>Dyadobacter</taxon>
    </lineage>
</organism>
<evidence type="ECO:0000313" key="10">
    <source>
        <dbReference type="Proteomes" id="UP000294850"/>
    </source>
</evidence>
<dbReference type="PANTHER" id="PTHR30026">
    <property type="entry name" value="OUTER MEMBRANE PROTEIN TOLC"/>
    <property type="match status" value="1"/>
</dbReference>
<keyword evidence="7" id="KW-0998">Cell outer membrane</keyword>
<dbReference type="GO" id="GO:1990281">
    <property type="term" value="C:efflux pump complex"/>
    <property type="evidence" value="ECO:0007669"/>
    <property type="project" value="TreeGrafter"/>
</dbReference>
<dbReference type="OrthoDB" id="1271612at2"/>
<dbReference type="EMBL" id="SMFL01000003">
    <property type="protein sequence ID" value="TDE16153.1"/>
    <property type="molecule type" value="Genomic_DNA"/>
</dbReference>
<evidence type="ECO:0000256" key="1">
    <source>
        <dbReference type="ARBA" id="ARBA00004442"/>
    </source>
</evidence>
<dbReference type="PANTHER" id="PTHR30026:SF23">
    <property type="entry name" value="TO APRF-PUTATIVE OUTER MEMBRANE EFFLUX PROTEIN OR SECRETED ALKALINE PHOSPHATASE-RELATED"/>
    <property type="match status" value="1"/>
</dbReference>
<sequence length="438" mass="49027">MKARIVLIFLSFFMGSIGSARAQDTLRLKVEDLFKLAESGSRLLKLSAIRIQEAETGADIAKNQLLPDIDVAVSAGYLSNVGVIGMGTMKSGFYDMPHFSNSYLVQASYLLFSGGSVRRDIEISELRSRIAGLNFEKDKMGIKLLMAGYYLDLYRLIRQRAVYERNIDQANLLLEKINTRLKAGILLKSDKIRSELLLEDMKLQLVRVSSRIRIVSNAMAETLSLPEGTIIEPDPTLPAVANSAVKLDNWTQTAVQTEPDIQINELNKQTAQKRQQQVRAAYLPQASLYASNGLARPYVYDIPAKDIYANNLNVGLRLNYSLGGLYKNKARMAAATQGLTAAVQQSELVMENTRKAVFNAYTLWVEAGQQLASEQKKLELATENYRRILNGYEQQVALITDMTDASNQKLETELQLTTAQTMQIMRYFELQKVTGQLN</sequence>
<keyword evidence="4" id="KW-1134">Transmembrane beta strand</keyword>
<dbReference type="Proteomes" id="UP000294850">
    <property type="component" value="Unassembled WGS sequence"/>
</dbReference>
<proteinExistence type="inferred from homology"/>
<feature type="signal peptide" evidence="8">
    <location>
        <begin position="1"/>
        <end position="22"/>
    </location>
</feature>
<dbReference type="GO" id="GO:0009279">
    <property type="term" value="C:cell outer membrane"/>
    <property type="evidence" value="ECO:0007669"/>
    <property type="project" value="UniProtKB-SubCell"/>
</dbReference>
<accession>A0A4R5DYC4</accession>
<dbReference type="GO" id="GO:0015288">
    <property type="term" value="F:porin activity"/>
    <property type="evidence" value="ECO:0007669"/>
    <property type="project" value="TreeGrafter"/>
</dbReference>
<keyword evidence="8" id="KW-0732">Signal</keyword>
<protein>
    <submittedName>
        <fullName evidence="9">TolC family protein</fullName>
    </submittedName>
</protein>
<evidence type="ECO:0000256" key="4">
    <source>
        <dbReference type="ARBA" id="ARBA00022452"/>
    </source>
</evidence>
<gene>
    <name evidence="9" type="ORF">E0F88_07820</name>
</gene>
<name>A0A4R5DYC4_9BACT</name>
<feature type="chain" id="PRO_5020772006" evidence="8">
    <location>
        <begin position="23"/>
        <end position="438"/>
    </location>
</feature>
<keyword evidence="5" id="KW-0812">Transmembrane</keyword>
<dbReference type="SUPFAM" id="SSF56954">
    <property type="entry name" value="Outer membrane efflux proteins (OEP)"/>
    <property type="match status" value="1"/>
</dbReference>
<dbReference type="AlphaFoldDB" id="A0A4R5DYC4"/>
<evidence type="ECO:0000256" key="6">
    <source>
        <dbReference type="ARBA" id="ARBA00023136"/>
    </source>
</evidence>
<comment type="caution">
    <text evidence="9">The sequence shown here is derived from an EMBL/GenBank/DDBJ whole genome shotgun (WGS) entry which is preliminary data.</text>
</comment>
<dbReference type="RefSeq" id="WP_131957687.1">
    <property type="nucleotide sequence ID" value="NZ_SMFL01000003.1"/>
</dbReference>
<keyword evidence="3" id="KW-0813">Transport</keyword>